<dbReference type="RefSeq" id="XP_013791638.1">
    <property type="nucleotide sequence ID" value="XM_013936184.1"/>
</dbReference>
<evidence type="ECO:0000256" key="9">
    <source>
        <dbReference type="ARBA" id="ARBA00023224"/>
    </source>
</evidence>
<evidence type="ECO:0000313" key="12">
    <source>
        <dbReference type="Proteomes" id="UP000694941"/>
    </source>
</evidence>
<proteinExistence type="inferred from homology"/>
<dbReference type="Proteomes" id="UP000694941">
    <property type="component" value="Unplaced"/>
</dbReference>
<evidence type="ECO:0000256" key="2">
    <source>
        <dbReference type="ARBA" id="ARBA00010663"/>
    </source>
</evidence>
<dbReference type="GeneID" id="106475505"/>
<evidence type="ECO:0000256" key="10">
    <source>
        <dbReference type="SAM" id="Phobius"/>
    </source>
</evidence>
<evidence type="ECO:0000256" key="3">
    <source>
        <dbReference type="ARBA" id="ARBA00022475"/>
    </source>
</evidence>
<dbReference type="SUPFAM" id="SSF81321">
    <property type="entry name" value="Family A G protein-coupled receptor-like"/>
    <property type="match status" value="1"/>
</dbReference>
<keyword evidence="6" id="KW-0297">G-protein coupled receptor</keyword>
<feature type="non-terminal residue" evidence="13">
    <location>
        <position position="1"/>
    </location>
</feature>
<keyword evidence="8" id="KW-0675">Receptor</keyword>
<evidence type="ECO:0000256" key="1">
    <source>
        <dbReference type="ARBA" id="ARBA00004651"/>
    </source>
</evidence>
<dbReference type="InterPro" id="IPR000276">
    <property type="entry name" value="GPCR_Rhodpsn"/>
</dbReference>
<dbReference type="Pfam" id="PF00001">
    <property type="entry name" value="7tm_1"/>
    <property type="match status" value="1"/>
</dbReference>
<feature type="transmembrane region" description="Helical" evidence="10">
    <location>
        <begin position="71"/>
        <end position="94"/>
    </location>
</feature>
<evidence type="ECO:0000256" key="7">
    <source>
        <dbReference type="ARBA" id="ARBA00023136"/>
    </source>
</evidence>
<dbReference type="InterPro" id="IPR001681">
    <property type="entry name" value="Neurokn_rcpt"/>
</dbReference>
<gene>
    <name evidence="13" type="primary">LOC106475505</name>
</gene>
<feature type="non-terminal residue" evidence="13">
    <location>
        <position position="122"/>
    </location>
</feature>
<keyword evidence="12" id="KW-1185">Reference proteome</keyword>
<feature type="domain" description="G-protein coupled receptors family 1 profile" evidence="11">
    <location>
        <begin position="1"/>
        <end position="122"/>
    </location>
</feature>
<reference evidence="13" key="1">
    <citation type="submission" date="2025-08" db="UniProtKB">
        <authorList>
            <consortium name="RefSeq"/>
        </authorList>
    </citation>
    <scope>IDENTIFICATION</scope>
    <source>
        <tissue evidence="13">Muscle</tissue>
    </source>
</reference>
<keyword evidence="3" id="KW-1003">Cell membrane</keyword>
<evidence type="ECO:0000256" key="5">
    <source>
        <dbReference type="ARBA" id="ARBA00022989"/>
    </source>
</evidence>
<dbReference type="PANTHER" id="PTHR46925:SF2">
    <property type="entry name" value="G-PROTEIN COUPLED RECEPTOR TKR-1-RELATED"/>
    <property type="match status" value="1"/>
</dbReference>
<keyword evidence="7 10" id="KW-0472">Membrane</keyword>
<dbReference type="InterPro" id="IPR017452">
    <property type="entry name" value="GPCR_Rhodpsn_7TM"/>
</dbReference>
<comment type="subcellular location">
    <subcellularLocation>
        <location evidence="1">Cell membrane</location>
        <topology evidence="1">Multi-pass membrane protein</topology>
    </subcellularLocation>
</comment>
<dbReference type="PANTHER" id="PTHR46925">
    <property type="entry name" value="G-PROTEIN COUPLED RECEPTOR TKR-1-RELATED"/>
    <property type="match status" value="1"/>
</dbReference>
<evidence type="ECO:0000256" key="4">
    <source>
        <dbReference type="ARBA" id="ARBA00022692"/>
    </source>
</evidence>
<evidence type="ECO:0000256" key="8">
    <source>
        <dbReference type="ARBA" id="ARBA00023170"/>
    </source>
</evidence>
<sequence>YMAIMHPLKPRMSRKTTLIITVCIWVAGSLLSLPNLIYSTTITETFKNGDYRIICFMVWPDGYSNDSYTEYIYNVNILVLTYILPISSMTFTYFRVGLELWGSKTIGECTEKQLEATKSKRK</sequence>
<dbReference type="Gene3D" id="1.20.1070.10">
    <property type="entry name" value="Rhodopsin 7-helix transmembrane proteins"/>
    <property type="match status" value="1"/>
</dbReference>
<accession>A0ABM1BZK1</accession>
<organism evidence="12 13">
    <name type="scientific">Limulus polyphemus</name>
    <name type="common">Atlantic horseshoe crab</name>
    <dbReference type="NCBI Taxonomy" id="6850"/>
    <lineage>
        <taxon>Eukaryota</taxon>
        <taxon>Metazoa</taxon>
        <taxon>Ecdysozoa</taxon>
        <taxon>Arthropoda</taxon>
        <taxon>Chelicerata</taxon>
        <taxon>Merostomata</taxon>
        <taxon>Xiphosura</taxon>
        <taxon>Limulidae</taxon>
        <taxon>Limulus</taxon>
    </lineage>
</organism>
<evidence type="ECO:0000259" key="11">
    <source>
        <dbReference type="PROSITE" id="PS50262"/>
    </source>
</evidence>
<keyword evidence="4 10" id="KW-0812">Transmembrane</keyword>
<keyword evidence="5 10" id="KW-1133">Transmembrane helix</keyword>
<name>A0ABM1BZK1_LIMPO</name>
<comment type="similarity">
    <text evidence="2">Belongs to the G-protein coupled receptor 1 family.</text>
</comment>
<protein>
    <submittedName>
        <fullName evidence="13">Tachykinin-like peptides receptor 99D</fullName>
    </submittedName>
</protein>
<keyword evidence="9" id="KW-0807">Transducer</keyword>
<evidence type="ECO:0000256" key="6">
    <source>
        <dbReference type="ARBA" id="ARBA00023040"/>
    </source>
</evidence>
<evidence type="ECO:0000313" key="13">
    <source>
        <dbReference type="RefSeq" id="XP_013791638.1"/>
    </source>
</evidence>
<dbReference type="PROSITE" id="PS50262">
    <property type="entry name" value="G_PROTEIN_RECEP_F1_2"/>
    <property type="match status" value="1"/>
</dbReference>